<name>A0A812WMC1_SYMPI</name>
<feature type="region of interest" description="Disordered" evidence="4">
    <location>
        <begin position="253"/>
        <end position="278"/>
    </location>
</feature>
<dbReference type="GO" id="GO:0005509">
    <property type="term" value="F:calcium ion binding"/>
    <property type="evidence" value="ECO:0007669"/>
    <property type="project" value="InterPro"/>
</dbReference>
<keyword evidence="3" id="KW-0106">Calcium</keyword>
<dbReference type="InterPro" id="IPR002048">
    <property type="entry name" value="EF_hand_dom"/>
</dbReference>
<sequence>MADEEQLLSLSLDDCVSLLTKKHGTLKAAFDKMDFFQDGRLSCLEWQEGLRQLLSTGSKDSRRYDPLKEPRRTCDSVLLRLFKAMDKDKDGFISFEDLANAKGGPFVYSRELRKKDSEENIAASPKDSKGSPRFLQELSYGSSSMGFTMLPLVSRKKKDGKEHFAGHIYSEMRAFAALLIKKFDTLDKAYKHFDGNRNNQLGMTEFVYGAKALHFTGNARSVFKELDRNNNGNISIQEFRVLRALNATEDEAVTSKTRREQVLERRQRSPIQAPRRHQRSVCLASTHVQFPEAEHISSSAGFYSFPRTCTGRADLQLHPNEIPGFDSENFTKERGPGYCKRGPESFAEVMPDSHPLRGSKFKVGSTVPRAERFGPAIPSVEGRKDLEHSAAVFATYEGRMPRMNWKIDGTGAQVFLSKQERVGLTAGLSDSFRLLKPCPWDKSRTMMKLKSHSESLLKCKNL</sequence>
<evidence type="ECO:0000256" key="1">
    <source>
        <dbReference type="ARBA" id="ARBA00022723"/>
    </source>
</evidence>
<protein>
    <submittedName>
        <fullName evidence="6">STX6 protein</fullName>
    </submittedName>
</protein>
<dbReference type="PROSITE" id="PS00018">
    <property type="entry name" value="EF_HAND_1"/>
    <property type="match status" value="2"/>
</dbReference>
<evidence type="ECO:0000259" key="5">
    <source>
        <dbReference type="PROSITE" id="PS50222"/>
    </source>
</evidence>
<dbReference type="SMART" id="SM00054">
    <property type="entry name" value="EFh"/>
    <property type="match status" value="4"/>
</dbReference>
<dbReference type="PANTHER" id="PTHR10891">
    <property type="entry name" value="EF-HAND CALCIUM-BINDING DOMAIN CONTAINING PROTEIN"/>
    <property type="match status" value="1"/>
</dbReference>
<dbReference type="InterPro" id="IPR018247">
    <property type="entry name" value="EF_Hand_1_Ca_BS"/>
</dbReference>
<dbReference type="Gene3D" id="1.10.238.10">
    <property type="entry name" value="EF-hand"/>
    <property type="match status" value="2"/>
</dbReference>
<dbReference type="OrthoDB" id="417791at2759"/>
<organism evidence="6 7">
    <name type="scientific">Symbiodinium pilosum</name>
    <name type="common">Dinoflagellate</name>
    <dbReference type="NCBI Taxonomy" id="2952"/>
    <lineage>
        <taxon>Eukaryota</taxon>
        <taxon>Sar</taxon>
        <taxon>Alveolata</taxon>
        <taxon>Dinophyceae</taxon>
        <taxon>Suessiales</taxon>
        <taxon>Symbiodiniaceae</taxon>
        <taxon>Symbiodinium</taxon>
    </lineage>
</organism>
<evidence type="ECO:0000256" key="2">
    <source>
        <dbReference type="ARBA" id="ARBA00022737"/>
    </source>
</evidence>
<gene>
    <name evidence="6" type="primary">STX6</name>
    <name evidence="6" type="ORF">SPIL2461_LOCUS19020</name>
</gene>
<keyword evidence="7" id="KW-1185">Reference proteome</keyword>
<evidence type="ECO:0000256" key="4">
    <source>
        <dbReference type="SAM" id="MobiDB-lite"/>
    </source>
</evidence>
<keyword evidence="2" id="KW-0677">Repeat</keyword>
<evidence type="ECO:0000313" key="6">
    <source>
        <dbReference type="EMBL" id="CAE7682347.1"/>
    </source>
</evidence>
<accession>A0A812WMC1</accession>
<proteinExistence type="predicted"/>
<feature type="domain" description="EF-hand" evidence="5">
    <location>
        <begin position="73"/>
        <end position="108"/>
    </location>
</feature>
<comment type="caution">
    <text evidence="6">The sequence shown here is derived from an EMBL/GenBank/DDBJ whole genome shotgun (WGS) entry which is preliminary data.</text>
</comment>
<evidence type="ECO:0000256" key="3">
    <source>
        <dbReference type="ARBA" id="ARBA00022837"/>
    </source>
</evidence>
<reference evidence="6" key="1">
    <citation type="submission" date="2021-02" db="EMBL/GenBank/DDBJ databases">
        <authorList>
            <person name="Dougan E. K."/>
            <person name="Rhodes N."/>
            <person name="Thang M."/>
            <person name="Chan C."/>
        </authorList>
    </citation>
    <scope>NUCLEOTIDE SEQUENCE</scope>
</reference>
<dbReference type="CDD" id="cd00051">
    <property type="entry name" value="EFh"/>
    <property type="match status" value="1"/>
</dbReference>
<keyword evidence="1" id="KW-0479">Metal-binding</keyword>
<dbReference type="Pfam" id="PF13202">
    <property type="entry name" value="EF-hand_5"/>
    <property type="match status" value="1"/>
</dbReference>
<dbReference type="Pfam" id="PF13499">
    <property type="entry name" value="EF-hand_7"/>
    <property type="match status" value="1"/>
</dbReference>
<feature type="domain" description="EF-hand" evidence="5">
    <location>
        <begin position="214"/>
        <end position="249"/>
    </location>
</feature>
<dbReference type="PROSITE" id="PS50222">
    <property type="entry name" value="EF_HAND_2"/>
    <property type="match status" value="2"/>
</dbReference>
<dbReference type="Proteomes" id="UP000649617">
    <property type="component" value="Unassembled WGS sequence"/>
</dbReference>
<dbReference type="InterPro" id="IPR011992">
    <property type="entry name" value="EF-hand-dom_pair"/>
</dbReference>
<feature type="compositionally biased region" description="Basic and acidic residues" evidence="4">
    <location>
        <begin position="257"/>
        <end position="267"/>
    </location>
</feature>
<dbReference type="InterPro" id="IPR039647">
    <property type="entry name" value="EF_hand_pair_protein_CML-like"/>
</dbReference>
<dbReference type="AlphaFoldDB" id="A0A812WMC1"/>
<dbReference type="EMBL" id="CAJNIZ010044227">
    <property type="protein sequence ID" value="CAE7682347.1"/>
    <property type="molecule type" value="Genomic_DNA"/>
</dbReference>
<dbReference type="SUPFAM" id="SSF47473">
    <property type="entry name" value="EF-hand"/>
    <property type="match status" value="1"/>
</dbReference>
<evidence type="ECO:0000313" key="7">
    <source>
        <dbReference type="Proteomes" id="UP000649617"/>
    </source>
</evidence>